<organism evidence="3 4">
    <name type="scientific">Nocardia aurantia</name>
    <dbReference type="NCBI Taxonomy" id="2585199"/>
    <lineage>
        <taxon>Bacteria</taxon>
        <taxon>Bacillati</taxon>
        <taxon>Actinomycetota</taxon>
        <taxon>Actinomycetes</taxon>
        <taxon>Mycobacteriales</taxon>
        <taxon>Nocardiaceae</taxon>
        <taxon>Nocardia</taxon>
    </lineage>
</organism>
<comment type="caution">
    <text evidence="3">The sequence shown here is derived from an EMBL/GenBank/DDBJ whole genome shotgun (WGS) entry which is preliminary data.</text>
</comment>
<keyword evidence="2" id="KW-0732">Signal</keyword>
<dbReference type="EMBL" id="WEGI01000011">
    <property type="protein sequence ID" value="MQY29319.1"/>
    <property type="molecule type" value="Genomic_DNA"/>
</dbReference>
<evidence type="ECO:0000313" key="3">
    <source>
        <dbReference type="EMBL" id="MQY29319.1"/>
    </source>
</evidence>
<reference evidence="3 4" key="1">
    <citation type="submission" date="2019-10" db="EMBL/GenBank/DDBJ databases">
        <title>Nocardia macrotermitis sp. nov. and Nocardia aurantia sp. nov., isolated from the gut of fungus growing-termite Macrotermes natalensis.</title>
        <authorList>
            <person name="Benndorf R."/>
            <person name="Schwitalla J."/>
            <person name="Martin K."/>
            <person name="De Beer W."/>
            <person name="Kaster A.-K."/>
            <person name="Vollmers J."/>
            <person name="Poulsen M."/>
            <person name="Beemelmanns C."/>
        </authorList>
    </citation>
    <scope>NUCLEOTIDE SEQUENCE [LARGE SCALE GENOMIC DNA]</scope>
    <source>
        <strain evidence="3 4">RB56</strain>
    </source>
</reference>
<dbReference type="AlphaFoldDB" id="A0A7K0DU81"/>
<proteinExistence type="predicted"/>
<accession>A0A7K0DU81</accession>
<feature type="compositionally biased region" description="Polar residues" evidence="1">
    <location>
        <begin position="95"/>
        <end position="109"/>
    </location>
</feature>
<evidence type="ECO:0000256" key="2">
    <source>
        <dbReference type="SAM" id="SignalP"/>
    </source>
</evidence>
<dbReference type="RefSeq" id="WP_153346133.1">
    <property type="nucleotide sequence ID" value="NZ_WEGI01000011.1"/>
</dbReference>
<name>A0A7K0DU81_9NOCA</name>
<sequence>MARKSSALRRCCLAAGVVGALLGPIAGPHAVATLTACGDCVVSLPVGPGIPGIPGGPGGGGNPDEDRGNRSGNDTFPRGLHIFPGVTPDPLNLRPPSNSIPGGMTQQPPIANLPSYNEPVYDEFDSE</sequence>
<feature type="region of interest" description="Disordered" evidence="1">
    <location>
        <begin position="48"/>
        <end position="127"/>
    </location>
</feature>
<feature type="chain" id="PRO_5038819552" evidence="2">
    <location>
        <begin position="21"/>
        <end position="127"/>
    </location>
</feature>
<evidence type="ECO:0000256" key="1">
    <source>
        <dbReference type="SAM" id="MobiDB-lite"/>
    </source>
</evidence>
<gene>
    <name evidence="3" type="ORF">NRB56_49090</name>
</gene>
<dbReference type="OrthoDB" id="9857729at2"/>
<feature type="signal peptide" evidence="2">
    <location>
        <begin position="1"/>
        <end position="20"/>
    </location>
</feature>
<keyword evidence="4" id="KW-1185">Reference proteome</keyword>
<evidence type="ECO:0000313" key="4">
    <source>
        <dbReference type="Proteomes" id="UP000431401"/>
    </source>
</evidence>
<protein>
    <submittedName>
        <fullName evidence="3">Uncharacterized protein</fullName>
    </submittedName>
</protein>
<dbReference type="Proteomes" id="UP000431401">
    <property type="component" value="Unassembled WGS sequence"/>
</dbReference>
<feature type="compositionally biased region" description="Gly residues" evidence="1">
    <location>
        <begin position="49"/>
        <end position="62"/>
    </location>
</feature>